<dbReference type="InterPro" id="IPR036291">
    <property type="entry name" value="NAD(P)-bd_dom_sf"/>
</dbReference>
<evidence type="ECO:0000313" key="8">
    <source>
        <dbReference type="Proteomes" id="UP000215767"/>
    </source>
</evidence>
<keyword evidence="2 5" id="KW-0058">Aromatic hydrocarbons catabolism</keyword>
<feature type="binding site" evidence="5">
    <location>
        <begin position="166"/>
        <end position="174"/>
    </location>
    <ligand>
        <name>NAD(+)</name>
        <dbReference type="ChEBI" id="CHEBI:57540"/>
    </ligand>
</feature>
<dbReference type="GO" id="GO:0008774">
    <property type="term" value="F:acetaldehyde dehydrogenase (acetylating) activity"/>
    <property type="evidence" value="ECO:0007669"/>
    <property type="project" value="UniProtKB-UniRule"/>
</dbReference>
<evidence type="ECO:0000313" key="7">
    <source>
        <dbReference type="EMBL" id="OZI64315.1"/>
    </source>
</evidence>
<comment type="catalytic activity">
    <reaction evidence="5">
        <text>acetaldehyde + NAD(+) + CoA = acetyl-CoA + NADH + H(+)</text>
        <dbReference type="Rhea" id="RHEA:23288"/>
        <dbReference type="ChEBI" id="CHEBI:15343"/>
        <dbReference type="ChEBI" id="CHEBI:15378"/>
        <dbReference type="ChEBI" id="CHEBI:57287"/>
        <dbReference type="ChEBI" id="CHEBI:57288"/>
        <dbReference type="ChEBI" id="CHEBI:57540"/>
        <dbReference type="ChEBI" id="CHEBI:57945"/>
        <dbReference type="EC" id="1.2.1.10"/>
    </reaction>
</comment>
<dbReference type="Pfam" id="PF01118">
    <property type="entry name" value="Semialdhyde_dh"/>
    <property type="match status" value="1"/>
</dbReference>
<dbReference type="SUPFAM" id="SSF55347">
    <property type="entry name" value="Glyceraldehyde-3-phosphate dehydrogenase-like, C-terminal domain"/>
    <property type="match status" value="1"/>
</dbReference>
<evidence type="ECO:0000259" key="6">
    <source>
        <dbReference type="SMART" id="SM00859"/>
    </source>
</evidence>
<dbReference type="SUPFAM" id="SSF51735">
    <property type="entry name" value="NAD(P)-binding Rossmann-fold domains"/>
    <property type="match status" value="1"/>
</dbReference>
<sequence>MSNAQRKLKAAIIGSGNIGTDLMIKILRHGQHIEMGAMVGIDPQSDGLARAARLGVATTHEGVEGLARLPVFQEIDFVFDATSAGAHVKNDAFLRALKPGIRMVDLTPAAIGPYCIPVVNGEAHLDALNVNMVTCGGQATIPMVAAVSRVAKVHYGEIVASISSKSAGPGTRANIDEFTETTSRAIEAVGGATKGKAIIVLNPAEPPLIMRDTVYTLSELADEDAIARSIEEMAAAVQAYVPGYRMKQRVQFDRIDTPVRLPGVGDALTGLKTSIFLEVEGAAHYLPAYAGNLDIMTSAGLRTAEHMAKRMLATTVAV</sequence>
<gene>
    <name evidence="7" type="ORF">CAL28_07605</name>
</gene>
<dbReference type="InterPro" id="IPR000534">
    <property type="entry name" value="Semialdehyde_DH_NAD-bd"/>
</dbReference>
<dbReference type="Pfam" id="PF09290">
    <property type="entry name" value="AcetDehyd-dimer"/>
    <property type="match status" value="1"/>
</dbReference>
<keyword evidence="4 5" id="KW-0520">NAD</keyword>
<dbReference type="EMBL" id="NEVS01000003">
    <property type="protein sequence ID" value="OZI64315.1"/>
    <property type="molecule type" value="Genomic_DNA"/>
</dbReference>
<evidence type="ECO:0000256" key="1">
    <source>
        <dbReference type="ARBA" id="ARBA00009244"/>
    </source>
</evidence>
<name>A0A261URN2_9BORD</name>
<reference evidence="8" key="1">
    <citation type="submission" date="2017-05" db="EMBL/GenBank/DDBJ databases">
        <title>Complete and WGS of Bordetella genogroups.</title>
        <authorList>
            <person name="Spilker T."/>
            <person name="Lipuma J."/>
        </authorList>
    </citation>
    <scope>NUCLEOTIDE SEQUENCE [LARGE SCALE GENOMIC DNA]</scope>
    <source>
        <strain evidence="8">AU8856</strain>
    </source>
</reference>
<proteinExistence type="inferred from homology"/>
<dbReference type="InterPro" id="IPR003361">
    <property type="entry name" value="Acetaldehyde_dehydrogenase"/>
</dbReference>
<evidence type="ECO:0000256" key="4">
    <source>
        <dbReference type="ARBA" id="ARBA00023027"/>
    </source>
</evidence>
<feature type="domain" description="Semialdehyde dehydrogenase NAD-binding" evidence="6">
    <location>
        <begin position="9"/>
        <end position="127"/>
    </location>
</feature>
<accession>A0A261URN2</accession>
<feature type="binding site" evidence="5">
    <location>
        <position position="292"/>
    </location>
    <ligand>
        <name>NAD(+)</name>
        <dbReference type="ChEBI" id="CHEBI:57540"/>
    </ligand>
</feature>
<dbReference type="EC" id="1.2.1.10" evidence="5"/>
<dbReference type="OrthoDB" id="9786743at2"/>
<protein>
    <recommendedName>
        <fullName evidence="5">Acetaldehyde dehydrogenase</fullName>
        <ecNumber evidence="5">1.2.1.10</ecNumber>
    </recommendedName>
    <alternativeName>
        <fullName evidence="5">Acetaldehyde dehydrogenase [acetylating]</fullName>
    </alternativeName>
</protein>
<dbReference type="Gene3D" id="3.40.50.720">
    <property type="entry name" value="NAD(P)-binding Rossmann-like Domain"/>
    <property type="match status" value="1"/>
</dbReference>
<dbReference type="NCBIfam" id="TIGR03215">
    <property type="entry name" value="ac_ald_DH_ac"/>
    <property type="match status" value="1"/>
</dbReference>
<dbReference type="GO" id="GO:0051287">
    <property type="term" value="F:NAD binding"/>
    <property type="evidence" value="ECO:0007669"/>
    <property type="project" value="UniProtKB-UniRule"/>
</dbReference>
<dbReference type="AlphaFoldDB" id="A0A261URN2"/>
<dbReference type="PIRSF" id="PIRSF015689">
    <property type="entry name" value="Actaldh_dh_actl"/>
    <property type="match status" value="1"/>
</dbReference>
<dbReference type="SMART" id="SM00859">
    <property type="entry name" value="Semialdhyde_dh"/>
    <property type="match status" value="1"/>
</dbReference>
<dbReference type="CDD" id="cd23933">
    <property type="entry name" value="ALDH_C"/>
    <property type="match status" value="1"/>
</dbReference>
<dbReference type="InterPro" id="IPR015426">
    <property type="entry name" value="Acetylaldehyde_DH_C"/>
</dbReference>
<dbReference type="NCBIfam" id="NF006157">
    <property type="entry name" value="PRK08300.1"/>
    <property type="match status" value="1"/>
</dbReference>
<feature type="binding site" evidence="5">
    <location>
        <begin position="15"/>
        <end position="18"/>
    </location>
    <ligand>
        <name>NAD(+)</name>
        <dbReference type="ChEBI" id="CHEBI:57540"/>
    </ligand>
</feature>
<keyword evidence="3 5" id="KW-0560">Oxidoreductase</keyword>
<dbReference type="HAMAP" id="MF_01657">
    <property type="entry name" value="Ac_ald_DH_ac"/>
    <property type="match status" value="1"/>
</dbReference>
<organism evidence="7 8">
    <name type="scientific">Bordetella genomosp. 11</name>
    <dbReference type="NCBI Taxonomy" id="1416808"/>
    <lineage>
        <taxon>Bacteria</taxon>
        <taxon>Pseudomonadati</taxon>
        <taxon>Pseudomonadota</taxon>
        <taxon>Betaproteobacteria</taxon>
        <taxon>Burkholderiales</taxon>
        <taxon>Alcaligenaceae</taxon>
        <taxon>Bordetella</taxon>
    </lineage>
</organism>
<evidence type="ECO:0000256" key="2">
    <source>
        <dbReference type="ARBA" id="ARBA00022797"/>
    </source>
</evidence>
<keyword evidence="8" id="KW-1185">Reference proteome</keyword>
<dbReference type="Proteomes" id="UP000215767">
    <property type="component" value="Unassembled WGS sequence"/>
</dbReference>
<evidence type="ECO:0000256" key="5">
    <source>
        <dbReference type="HAMAP-Rule" id="MF_01657"/>
    </source>
</evidence>
<dbReference type="Gene3D" id="3.30.360.10">
    <property type="entry name" value="Dihydrodipicolinate Reductase, domain 2"/>
    <property type="match status" value="1"/>
</dbReference>
<feature type="active site" description="Acyl-thioester intermediate" evidence="5">
    <location>
        <position position="135"/>
    </location>
</feature>
<comment type="caution">
    <text evidence="7">The sequence shown here is derived from an EMBL/GenBank/DDBJ whole genome shotgun (WGS) entry which is preliminary data.</text>
</comment>
<comment type="similarity">
    <text evidence="1 5">Belongs to the acetaldehyde dehydrogenase family.</text>
</comment>
<dbReference type="RefSeq" id="WP_094840846.1">
    <property type="nucleotide sequence ID" value="NZ_NEVS01000003.1"/>
</dbReference>
<evidence type="ECO:0000256" key="3">
    <source>
        <dbReference type="ARBA" id="ARBA00023002"/>
    </source>
</evidence>